<gene>
    <name evidence="2" type="ORF">B0T26DRAFT_332456</name>
</gene>
<dbReference type="AlphaFoldDB" id="A0AA40AMF1"/>
<feature type="signal peptide" evidence="1">
    <location>
        <begin position="1"/>
        <end position="21"/>
    </location>
</feature>
<keyword evidence="3" id="KW-1185">Reference proteome</keyword>
<dbReference type="Proteomes" id="UP001172101">
    <property type="component" value="Unassembled WGS sequence"/>
</dbReference>
<accession>A0AA40AMF1</accession>
<name>A0AA40AMF1_9PEZI</name>
<feature type="chain" id="PRO_5041436402" evidence="1">
    <location>
        <begin position="22"/>
        <end position="119"/>
    </location>
</feature>
<organism evidence="2 3">
    <name type="scientific">Lasiosphaeria miniovina</name>
    <dbReference type="NCBI Taxonomy" id="1954250"/>
    <lineage>
        <taxon>Eukaryota</taxon>
        <taxon>Fungi</taxon>
        <taxon>Dikarya</taxon>
        <taxon>Ascomycota</taxon>
        <taxon>Pezizomycotina</taxon>
        <taxon>Sordariomycetes</taxon>
        <taxon>Sordariomycetidae</taxon>
        <taxon>Sordariales</taxon>
        <taxon>Lasiosphaeriaceae</taxon>
        <taxon>Lasiosphaeria</taxon>
    </lineage>
</organism>
<comment type="caution">
    <text evidence="2">The sequence shown here is derived from an EMBL/GenBank/DDBJ whole genome shotgun (WGS) entry which is preliminary data.</text>
</comment>
<keyword evidence="1" id="KW-0732">Signal</keyword>
<dbReference type="GeneID" id="85317693"/>
<dbReference type="EMBL" id="JAUIRO010000004">
    <property type="protein sequence ID" value="KAK0718514.1"/>
    <property type="molecule type" value="Genomic_DNA"/>
</dbReference>
<proteinExistence type="predicted"/>
<evidence type="ECO:0000313" key="2">
    <source>
        <dbReference type="EMBL" id="KAK0718514.1"/>
    </source>
</evidence>
<sequence length="119" mass="13555">MVAMCMFGFLNIWESWRVVLGEQGLTQRKVFGERRLGGRHKETASIVCRAQVALGIVCRAQVALGNSCVQRSLLLFIVPCLLPFWLFDFFPPYYQHSISAQGRNCTMHKRKPSRVEAPP</sequence>
<reference evidence="2" key="1">
    <citation type="submission" date="2023-06" db="EMBL/GenBank/DDBJ databases">
        <title>Genome-scale phylogeny and comparative genomics of the fungal order Sordariales.</title>
        <authorList>
            <consortium name="Lawrence Berkeley National Laboratory"/>
            <person name="Hensen N."/>
            <person name="Bonometti L."/>
            <person name="Westerberg I."/>
            <person name="Brannstrom I.O."/>
            <person name="Guillou S."/>
            <person name="Cros-Aarteil S."/>
            <person name="Calhoun S."/>
            <person name="Haridas S."/>
            <person name="Kuo A."/>
            <person name="Mondo S."/>
            <person name="Pangilinan J."/>
            <person name="Riley R."/>
            <person name="LaButti K."/>
            <person name="Andreopoulos B."/>
            <person name="Lipzen A."/>
            <person name="Chen C."/>
            <person name="Yanf M."/>
            <person name="Daum C."/>
            <person name="Ng V."/>
            <person name="Clum A."/>
            <person name="Steindorff A."/>
            <person name="Ohm R."/>
            <person name="Martin F."/>
            <person name="Silar P."/>
            <person name="Natvig D."/>
            <person name="Lalanne C."/>
            <person name="Gautier V."/>
            <person name="Ament-velasquez S.L."/>
            <person name="Kruys A."/>
            <person name="Hutchinson M.I."/>
            <person name="Powell A.J."/>
            <person name="Barry K."/>
            <person name="Miller A.N."/>
            <person name="Grigoriev I.V."/>
            <person name="Debuchy R."/>
            <person name="Gladieux P."/>
            <person name="Thoren M.H."/>
            <person name="Johannesson H."/>
        </authorList>
    </citation>
    <scope>NUCLEOTIDE SEQUENCE</scope>
    <source>
        <strain evidence="2">SMH2392-1A</strain>
    </source>
</reference>
<evidence type="ECO:0000256" key="1">
    <source>
        <dbReference type="SAM" id="SignalP"/>
    </source>
</evidence>
<dbReference type="RefSeq" id="XP_060297307.1">
    <property type="nucleotide sequence ID" value="XM_060434423.1"/>
</dbReference>
<evidence type="ECO:0000313" key="3">
    <source>
        <dbReference type="Proteomes" id="UP001172101"/>
    </source>
</evidence>
<protein>
    <submittedName>
        <fullName evidence="2">Uncharacterized protein</fullName>
    </submittedName>
</protein>